<evidence type="ECO:0000259" key="14">
    <source>
        <dbReference type="Pfam" id="PF00291"/>
    </source>
</evidence>
<dbReference type="NCBIfam" id="TIGR00263">
    <property type="entry name" value="trpB"/>
    <property type="match status" value="1"/>
</dbReference>
<proteinExistence type="inferred from homology"/>
<keyword evidence="7 13" id="KW-0028">Amino-acid biosynthesis</keyword>
<dbReference type="EC" id="4.2.1.20" evidence="5 13"/>
<dbReference type="InterPro" id="IPR013785">
    <property type="entry name" value="Aldolase_TIM"/>
</dbReference>
<dbReference type="UniPathway" id="UPA00035">
    <property type="reaction ID" value="UER00044"/>
</dbReference>
<dbReference type="GO" id="GO:0004834">
    <property type="term" value="F:tryptophan synthase activity"/>
    <property type="evidence" value="ECO:0007669"/>
    <property type="project" value="UniProtKB-EC"/>
</dbReference>
<dbReference type="PROSITE" id="PS00168">
    <property type="entry name" value="TRP_SYNTHASE_BETA"/>
    <property type="match status" value="1"/>
</dbReference>
<name>A0A0M9VNH4_9BASI</name>
<dbReference type="CDD" id="cd06446">
    <property type="entry name" value="Trp-synth_B"/>
    <property type="match status" value="1"/>
</dbReference>
<dbReference type="RefSeq" id="XP_017990981.1">
    <property type="nucleotide sequence ID" value="XM_018134624.1"/>
</dbReference>
<dbReference type="OrthoDB" id="10050244at2759"/>
<comment type="pathway">
    <text evidence="2 13">Amino-acid biosynthesis; L-tryptophan biosynthesis; L-tryptophan from chorismate: step 5/5.</text>
</comment>
<evidence type="ECO:0000256" key="1">
    <source>
        <dbReference type="ARBA" id="ARBA00001933"/>
    </source>
</evidence>
<dbReference type="GO" id="GO:0005737">
    <property type="term" value="C:cytoplasm"/>
    <property type="evidence" value="ECO:0007669"/>
    <property type="project" value="TreeGrafter"/>
</dbReference>
<organism evidence="15 16">
    <name type="scientific">Malassezia pachydermatis</name>
    <dbReference type="NCBI Taxonomy" id="77020"/>
    <lineage>
        <taxon>Eukaryota</taxon>
        <taxon>Fungi</taxon>
        <taxon>Dikarya</taxon>
        <taxon>Basidiomycota</taxon>
        <taxon>Ustilaginomycotina</taxon>
        <taxon>Malasseziomycetes</taxon>
        <taxon>Malasseziales</taxon>
        <taxon>Malasseziaceae</taxon>
        <taxon>Malassezia</taxon>
    </lineage>
</organism>
<dbReference type="Pfam" id="PF00291">
    <property type="entry name" value="PALP"/>
    <property type="match status" value="1"/>
</dbReference>
<dbReference type="FunFam" id="3.40.50.1100:FF:000004">
    <property type="entry name" value="Tryptophan synthase beta chain"/>
    <property type="match status" value="1"/>
</dbReference>
<evidence type="ECO:0000256" key="11">
    <source>
        <dbReference type="ARBA" id="ARBA00023239"/>
    </source>
</evidence>
<dbReference type="Proteomes" id="UP000037751">
    <property type="component" value="Unassembled WGS sequence"/>
</dbReference>
<reference evidence="15 16" key="1">
    <citation type="submission" date="2015-07" db="EMBL/GenBank/DDBJ databases">
        <title>Draft Genome Sequence of Malassezia furfur CBS1878 and Malassezia pachydermatis CBS1879.</title>
        <authorList>
            <person name="Triana S."/>
            <person name="Ohm R."/>
            <person name="Gonzalez A."/>
            <person name="DeCock H."/>
            <person name="Restrepo S."/>
            <person name="Celis A."/>
        </authorList>
    </citation>
    <scope>NUCLEOTIDE SEQUENCE [LARGE SCALE GENOMIC DNA]</scope>
    <source>
        <strain evidence="15 16">CBS 1879</strain>
    </source>
</reference>
<evidence type="ECO:0000313" key="15">
    <source>
        <dbReference type="EMBL" id="KOS13349.1"/>
    </source>
</evidence>
<dbReference type="SUPFAM" id="SSF53686">
    <property type="entry name" value="Tryptophan synthase beta subunit-like PLP-dependent enzymes"/>
    <property type="match status" value="1"/>
</dbReference>
<dbReference type="SUPFAM" id="SSF51366">
    <property type="entry name" value="Ribulose-phoshate binding barrel"/>
    <property type="match status" value="1"/>
</dbReference>
<evidence type="ECO:0000256" key="6">
    <source>
        <dbReference type="ARBA" id="ARBA00018724"/>
    </source>
</evidence>
<feature type="domain" description="Tryptophan synthase beta chain-like PALP" evidence="14">
    <location>
        <begin position="343"/>
        <end position="666"/>
    </location>
</feature>
<dbReference type="NCBIfam" id="TIGR00262">
    <property type="entry name" value="trpA"/>
    <property type="match status" value="1"/>
</dbReference>
<dbReference type="PANTHER" id="PTHR48077:SF3">
    <property type="entry name" value="TRYPTOPHAN SYNTHASE"/>
    <property type="match status" value="1"/>
</dbReference>
<dbReference type="InterPro" id="IPR036052">
    <property type="entry name" value="TrpB-like_PALP_sf"/>
</dbReference>
<sequence>MADQLKATFVRKNEQNQAAFVAFVTAGYPSRADTVDVLLALEQGGADVIELGVPFSDPQADGPAIQESNKVALEQGIDYAQCLTYIKEARAKGLSVPVVLMGYYNPLLAYGEAKAVHDAREAGANGFIVVDLPPEEAGDFLSACRKDKMAFVPLVAPTTDAARVRYLSTLADAFIYVVSKLGTTGAADSVSSSLGDFLKMIRSATDAPLAVGFGVSTREHFVEVGALSEGVVIGSKLIQCLKEAPETTKARADAARAFCESITAHSEGGLSRSQALPVPASTENKPVVPSEIADAARFGAFGGQYIPEALMQCHRELEQAYNQVRNDPSFWKEFHEQFNYIGRPSELYLAERLTEFAGGAKIWLKREDLNHTGSHKINNAIGQILLAKRLGKTRIIAETGAGQHGVATATACAKFGMECVIYMGAEDVRRQSLNAFRIRMLGAKLIAVESGSKTLKDAINEANRDWVTNIHNTHYLVGSAIGPHPFPTLVRDLQSVIGRETKEQLQKQAGCLPDAVVACVGGGSNAIGMFAPFVDDKSVRLIGVEAGGHGLNTESHSATLSRGHPGVLHGVRTYLLQDKDGQVKETHSISAGLDYPGVGPEHAYLKDCGRAEYMVATDAQALTGFKWLTSKEGIIPALESSHAIYQAVELAKTMHPDQHVVINLSGRGDKDVEQIAQGLAEKGWGKELDWTLPPLVFK</sequence>
<dbReference type="AlphaFoldDB" id="A0A0M9VNH4"/>
<comment type="cofactor">
    <cofactor evidence="1 13">
        <name>pyridoxal 5'-phosphate</name>
        <dbReference type="ChEBI" id="CHEBI:597326"/>
    </cofactor>
</comment>
<evidence type="ECO:0000256" key="13">
    <source>
        <dbReference type="RuleBase" id="RU003663"/>
    </source>
</evidence>
<evidence type="ECO:0000256" key="12">
    <source>
        <dbReference type="ARBA" id="ARBA00049047"/>
    </source>
</evidence>
<dbReference type="InterPro" id="IPR006653">
    <property type="entry name" value="Trp_synth_b_CS"/>
</dbReference>
<evidence type="ECO:0000256" key="10">
    <source>
        <dbReference type="ARBA" id="ARBA00023141"/>
    </source>
</evidence>
<evidence type="ECO:0000256" key="2">
    <source>
        <dbReference type="ARBA" id="ARBA00004733"/>
    </source>
</evidence>
<dbReference type="GeneID" id="28726499"/>
<dbReference type="InterPro" id="IPR001926">
    <property type="entry name" value="TrpB-like_PALP"/>
</dbReference>
<dbReference type="Gene3D" id="3.40.50.1100">
    <property type="match status" value="2"/>
</dbReference>
<keyword evidence="16" id="KW-1185">Reference proteome</keyword>
<dbReference type="Pfam" id="PF00290">
    <property type="entry name" value="Trp_syntA"/>
    <property type="match status" value="1"/>
</dbReference>
<evidence type="ECO:0000256" key="3">
    <source>
        <dbReference type="ARBA" id="ARBA00005761"/>
    </source>
</evidence>
<dbReference type="InterPro" id="IPR023026">
    <property type="entry name" value="Trp_synth_beta/beta-like"/>
</dbReference>
<comment type="similarity">
    <text evidence="4">In the N-terminal section; belongs to the TrpA family.</text>
</comment>
<dbReference type="HAMAP" id="MF_00131">
    <property type="entry name" value="Trp_synth_alpha"/>
    <property type="match status" value="1"/>
</dbReference>
<comment type="caution">
    <text evidence="15">The sequence shown here is derived from an EMBL/GenBank/DDBJ whole genome shotgun (WGS) entry which is preliminary data.</text>
</comment>
<dbReference type="CDD" id="cd04724">
    <property type="entry name" value="Tryptophan_synthase_alpha"/>
    <property type="match status" value="1"/>
</dbReference>
<keyword evidence="11 13" id="KW-0456">Lyase</keyword>
<dbReference type="PANTHER" id="PTHR48077">
    <property type="entry name" value="TRYPTOPHAN SYNTHASE-RELATED"/>
    <property type="match status" value="1"/>
</dbReference>
<dbReference type="VEuPathDB" id="FungiDB:Malapachy_0091"/>
<evidence type="ECO:0000256" key="9">
    <source>
        <dbReference type="ARBA" id="ARBA00022898"/>
    </source>
</evidence>
<dbReference type="InterPro" id="IPR002028">
    <property type="entry name" value="Trp_synthase_suA"/>
</dbReference>
<keyword evidence="10 13" id="KW-0057">Aromatic amino acid biosynthesis</keyword>
<dbReference type="HAMAP" id="MF_00133">
    <property type="entry name" value="Trp_synth_beta"/>
    <property type="match status" value="1"/>
</dbReference>
<dbReference type="FunFam" id="3.40.50.1100:FF:000001">
    <property type="entry name" value="Tryptophan synthase beta chain"/>
    <property type="match status" value="1"/>
</dbReference>
<evidence type="ECO:0000256" key="7">
    <source>
        <dbReference type="ARBA" id="ARBA00022605"/>
    </source>
</evidence>
<dbReference type="EMBL" id="LGAV01000006">
    <property type="protein sequence ID" value="KOS13349.1"/>
    <property type="molecule type" value="Genomic_DNA"/>
</dbReference>
<dbReference type="STRING" id="77020.A0A0M9VNH4"/>
<accession>A0A0M9VNH4</accession>
<evidence type="ECO:0000313" key="16">
    <source>
        <dbReference type="Proteomes" id="UP000037751"/>
    </source>
</evidence>
<comment type="similarity">
    <text evidence="3">In the C-terminal section; belongs to the TrpB family.</text>
</comment>
<dbReference type="Gene3D" id="3.20.20.70">
    <property type="entry name" value="Aldolase class I"/>
    <property type="match status" value="1"/>
</dbReference>
<gene>
    <name evidence="15" type="ORF">Malapachy_0091</name>
</gene>
<keyword evidence="9 13" id="KW-0663">Pyridoxal phosphate</keyword>
<evidence type="ECO:0000256" key="5">
    <source>
        <dbReference type="ARBA" id="ARBA00012043"/>
    </source>
</evidence>
<evidence type="ECO:0000256" key="8">
    <source>
        <dbReference type="ARBA" id="ARBA00022822"/>
    </source>
</evidence>
<protein>
    <recommendedName>
        <fullName evidence="6 13">Tryptophan synthase</fullName>
        <ecNumber evidence="5 13">4.2.1.20</ecNumber>
    </recommendedName>
</protein>
<evidence type="ECO:0000256" key="4">
    <source>
        <dbReference type="ARBA" id="ARBA00006095"/>
    </source>
</evidence>
<comment type="catalytic activity">
    <reaction evidence="12 13">
        <text>(1S,2R)-1-C-(indol-3-yl)glycerol 3-phosphate + L-serine = D-glyceraldehyde 3-phosphate + L-tryptophan + H2O</text>
        <dbReference type="Rhea" id="RHEA:10532"/>
        <dbReference type="ChEBI" id="CHEBI:15377"/>
        <dbReference type="ChEBI" id="CHEBI:33384"/>
        <dbReference type="ChEBI" id="CHEBI:57912"/>
        <dbReference type="ChEBI" id="CHEBI:58866"/>
        <dbReference type="ChEBI" id="CHEBI:59776"/>
        <dbReference type="EC" id="4.2.1.20"/>
    </reaction>
</comment>
<keyword evidence="8 13" id="KW-0822">Tryptophan biosynthesis</keyword>
<dbReference type="InterPro" id="IPR006654">
    <property type="entry name" value="Trp_synth_beta"/>
</dbReference>
<dbReference type="FunFam" id="3.20.20.70:FF:000151">
    <property type="entry name" value="Tryptophan synthase"/>
    <property type="match status" value="1"/>
</dbReference>
<dbReference type="InterPro" id="IPR011060">
    <property type="entry name" value="RibuloseP-bd_barrel"/>
</dbReference>